<dbReference type="GO" id="GO:0006730">
    <property type="term" value="P:one-carbon metabolic process"/>
    <property type="evidence" value="ECO:0007669"/>
    <property type="project" value="UniProtKB-KW"/>
</dbReference>
<dbReference type="PROSITE" id="PS51330">
    <property type="entry name" value="DHFR_2"/>
    <property type="match status" value="1"/>
</dbReference>
<dbReference type="PROSITE" id="PS00075">
    <property type="entry name" value="DHFR_1"/>
    <property type="match status" value="1"/>
</dbReference>
<dbReference type="CDD" id="cd00209">
    <property type="entry name" value="DHFR"/>
    <property type="match status" value="1"/>
</dbReference>
<feature type="domain" description="DHFR" evidence="9">
    <location>
        <begin position="3"/>
        <end position="220"/>
    </location>
</feature>
<dbReference type="InterPro" id="IPR012259">
    <property type="entry name" value="DHFR"/>
</dbReference>
<evidence type="ECO:0000313" key="11">
    <source>
        <dbReference type="Proteomes" id="UP001212152"/>
    </source>
</evidence>
<feature type="region of interest" description="Disordered" evidence="8">
    <location>
        <begin position="44"/>
        <end position="65"/>
    </location>
</feature>
<evidence type="ECO:0000256" key="8">
    <source>
        <dbReference type="SAM" id="MobiDB-lite"/>
    </source>
</evidence>
<dbReference type="InterPro" id="IPR017925">
    <property type="entry name" value="DHFR_CS"/>
</dbReference>
<dbReference type="GO" id="GO:0004146">
    <property type="term" value="F:dihydrofolate reductase activity"/>
    <property type="evidence" value="ECO:0007669"/>
    <property type="project" value="UniProtKB-EC"/>
</dbReference>
<evidence type="ECO:0000256" key="3">
    <source>
        <dbReference type="ARBA" id="ARBA00018886"/>
    </source>
</evidence>
<evidence type="ECO:0000256" key="1">
    <source>
        <dbReference type="ARBA" id="ARBA00004903"/>
    </source>
</evidence>
<keyword evidence="4" id="KW-0554">One-carbon metabolism</keyword>
<evidence type="ECO:0000256" key="2">
    <source>
        <dbReference type="ARBA" id="ARBA00012856"/>
    </source>
</evidence>
<protein>
    <recommendedName>
        <fullName evidence="3">Dihydrofolate reductase</fullName>
        <ecNumber evidence="2">1.5.1.3</ecNumber>
    </recommendedName>
</protein>
<keyword evidence="5" id="KW-0521">NADP</keyword>
<keyword evidence="11" id="KW-1185">Reference proteome</keyword>
<evidence type="ECO:0000256" key="5">
    <source>
        <dbReference type="ARBA" id="ARBA00022857"/>
    </source>
</evidence>
<evidence type="ECO:0000256" key="6">
    <source>
        <dbReference type="ARBA" id="ARBA00023002"/>
    </source>
</evidence>
<dbReference type="PANTHER" id="PTHR48069">
    <property type="entry name" value="DIHYDROFOLATE REDUCTASE"/>
    <property type="match status" value="1"/>
</dbReference>
<dbReference type="GO" id="GO:0046655">
    <property type="term" value="P:folic acid metabolic process"/>
    <property type="evidence" value="ECO:0007669"/>
    <property type="project" value="TreeGrafter"/>
</dbReference>
<dbReference type="GO" id="GO:0046654">
    <property type="term" value="P:tetrahydrofolate biosynthetic process"/>
    <property type="evidence" value="ECO:0007669"/>
    <property type="project" value="InterPro"/>
</dbReference>
<dbReference type="SUPFAM" id="SSF53597">
    <property type="entry name" value="Dihydrofolate reductase-like"/>
    <property type="match status" value="1"/>
</dbReference>
<evidence type="ECO:0000256" key="4">
    <source>
        <dbReference type="ARBA" id="ARBA00022563"/>
    </source>
</evidence>
<dbReference type="GO" id="GO:0005739">
    <property type="term" value="C:mitochondrion"/>
    <property type="evidence" value="ECO:0007669"/>
    <property type="project" value="TreeGrafter"/>
</dbReference>
<organism evidence="10 11">
    <name type="scientific">Geranomyces variabilis</name>
    <dbReference type="NCBI Taxonomy" id="109894"/>
    <lineage>
        <taxon>Eukaryota</taxon>
        <taxon>Fungi</taxon>
        <taxon>Fungi incertae sedis</taxon>
        <taxon>Chytridiomycota</taxon>
        <taxon>Chytridiomycota incertae sedis</taxon>
        <taxon>Chytridiomycetes</taxon>
        <taxon>Spizellomycetales</taxon>
        <taxon>Powellomycetaceae</taxon>
        <taxon>Geranomyces</taxon>
    </lineage>
</organism>
<proteinExistence type="inferred from homology"/>
<keyword evidence="6" id="KW-0560">Oxidoreductase</keyword>
<dbReference type="PANTHER" id="PTHR48069:SF3">
    <property type="entry name" value="DIHYDROFOLATE REDUCTASE"/>
    <property type="match status" value="1"/>
</dbReference>
<dbReference type="AlphaFoldDB" id="A0AAD5TE29"/>
<evidence type="ECO:0000259" key="9">
    <source>
        <dbReference type="PROSITE" id="PS51330"/>
    </source>
</evidence>
<name>A0AAD5TE29_9FUNG</name>
<dbReference type="Gene3D" id="3.40.430.10">
    <property type="entry name" value="Dihydrofolate Reductase, subunit A"/>
    <property type="match status" value="1"/>
</dbReference>
<evidence type="ECO:0000313" key="10">
    <source>
        <dbReference type="EMBL" id="KAJ3172375.1"/>
    </source>
</evidence>
<feature type="compositionally biased region" description="Polar residues" evidence="8">
    <location>
        <begin position="48"/>
        <end position="57"/>
    </location>
</feature>
<comment type="pathway">
    <text evidence="1">Cofactor biosynthesis; tetrahydrofolate biosynthesis; 5,6,7,8-tetrahydrofolate from 7,8-dihydrofolate: step 1/1.</text>
</comment>
<accession>A0AAD5TE29</accession>
<evidence type="ECO:0000256" key="7">
    <source>
        <dbReference type="RuleBase" id="RU004474"/>
    </source>
</evidence>
<comment type="similarity">
    <text evidence="7">Belongs to the dihydrofolate reductase family.</text>
</comment>
<dbReference type="Pfam" id="PF00186">
    <property type="entry name" value="DHFR_1"/>
    <property type="match status" value="2"/>
</dbReference>
<comment type="caution">
    <text evidence="10">The sequence shown here is derived from an EMBL/GenBank/DDBJ whole genome shotgun (WGS) entry which is preliminary data.</text>
</comment>
<dbReference type="PRINTS" id="PR00070">
    <property type="entry name" value="DHFR"/>
</dbReference>
<dbReference type="GO" id="GO:0050661">
    <property type="term" value="F:NADP binding"/>
    <property type="evidence" value="ECO:0007669"/>
    <property type="project" value="InterPro"/>
</dbReference>
<reference evidence="10" key="1">
    <citation type="submission" date="2020-05" db="EMBL/GenBank/DDBJ databases">
        <title>Phylogenomic resolution of chytrid fungi.</title>
        <authorList>
            <person name="Stajich J.E."/>
            <person name="Amses K."/>
            <person name="Simmons R."/>
            <person name="Seto K."/>
            <person name="Myers J."/>
            <person name="Bonds A."/>
            <person name="Quandt C.A."/>
            <person name="Barry K."/>
            <person name="Liu P."/>
            <person name="Grigoriev I."/>
            <person name="Longcore J.E."/>
            <person name="James T.Y."/>
        </authorList>
    </citation>
    <scope>NUCLEOTIDE SEQUENCE</scope>
    <source>
        <strain evidence="10">JEL0379</strain>
    </source>
</reference>
<sequence>MAKFSLIAAALAATNGIGKGNDLPWRLPNEMRYFQRVTTWMGRRTGSAYPSTPANTGSKEEEAQAGPPNVLIMGRKTWDSMPDGFRPLKNRINVVLTSNSALIPDIESKSTVESPTLAFTTLTDALTHIATLPHTSIFIIGGAQLYASCITDPRCAHVLLTRVTPPLDHAQIDCDVFFPPLPKDFVRARDEELAAVVGPAWPAGVQQEKGFEYEFTMWTRGDCGLDEA</sequence>
<dbReference type="InterPro" id="IPR001796">
    <property type="entry name" value="DHFR_dom"/>
</dbReference>
<dbReference type="InterPro" id="IPR024072">
    <property type="entry name" value="DHFR-like_dom_sf"/>
</dbReference>
<dbReference type="Proteomes" id="UP001212152">
    <property type="component" value="Unassembled WGS sequence"/>
</dbReference>
<dbReference type="EC" id="1.5.1.3" evidence="2"/>
<gene>
    <name evidence="10" type="primary">DFR1_2</name>
    <name evidence="10" type="ORF">HDU87_007879</name>
</gene>
<dbReference type="GO" id="GO:0046452">
    <property type="term" value="P:dihydrofolate metabolic process"/>
    <property type="evidence" value="ECO:0007669"/>
    <property type="project" value="TreeGrafter"/>
</dbReference>
<dbReference type="EMBL" id="JADGJQ010000078">
    <property type="protein sequence ID" value="KAJ3172375.1"/>
    <property type="molecule type" value="Genomic_DNA"/>
</dbReference>